<sequence>MNRSTRTTKYHHYLLSAFLVQLVLTSCTNGWNHALRLAKREETDGSDILTSKPLEMTDWPELAEHLRDYLSSYDHKMVCEDSELANLDCQLAMTNLARDYFNLAIKHTESGHPSRVWRQVDTGELYGAMLVLDPARDSDSIPQIMQFSINRRNECSKIIMGIDASERLRYLRIHVNPNKDTPEEMRKAMLDQFLEETMQWQSCSEYRAGGEHLIAIFPNIRAKQHFTRFGYEKIICGVDLQERCHNHWFANRCLMTKVVQVDSCYLF</sequence>
<protein>
    <submittedName>
        <fullName evidence="1">Uncharacterized protein</fullName>
    </submittedName>
</protein>
<dbReference type="EMBL" id="LUCH01003731">
    <property type="protein sequence ID" value="KAF5399782.1"/>
    <property type="molecule type" value="Genomic_DNA"/>
</dbReference>
<gene>
    <name evidence="1" type="ORF">PHET_06664</name>
</gene>
<reference evidence="1" key="1">
    <citation type="submission" date="2019-05" db="EMBL/GenBank/DDBJ databases">
        <title>Annotation for the trematode Paragonimus heterotremus.</title>
        <authorList>
            <person name="Choi Y.-J."/>
        </authorList>
    </citation>
    <scope>NUCLEOTIDE SEQUENCE</scope>
    <source>
        <strain evidence="1">LC</strain>
    </source>
</reference>
<comment type="caution">
    <text evidence="1">The sequence shown here is derived from an EMBL/GenBank/DDBJ whole genome shotgun (WGS) entry which is preliminary data.</text>
</comment>
<evidence type="ECO:0000313" key="2">
    <source>
        <dbReference type="Proteomes" id="UP000748531"/>
    </source>
</evidence>
<evidence type="ECO:0000313" key="1">
    <source>
        <dbReference type="EMBL" id="KAF5399782.1"/>
    </source>
</evidence>
<proteinExistence type="predicted"/>
<dbReference type="Proteomes" id="UP000748531">
    <property type="component" value="Unassembled WGS sequence"/>
</dbReference>
<name>A0A8J4SND5_9TREM</name>
<keyword evidence="2" id="KW-1185">Reference proteome</keyword>
<organism evidence="1 2">
    <name type="scientific">Paragonimus heterotremus</name>
    <dbReference type="NCBI Taxonomy" id="100268"/>
    <lineage>
        <taxon>Eukaryota</taxon>
        <taxon>Metazoa</taxon>
        <taxon>Spiralia</taxon>
        <taxon>Lophotrochozoa</taxon>
        <taxon>Platyhelminthes</taxon>
        <taxon>Trematoda</taxon>
        <taxon>Digenea</taxon>
        <taxon>Plagiorchiida</taxon>
        <taxon>Troglotremata</taxon>
        <taxon>Troglotrematidae</taxon>
        <taxon>Paragonimus</taxon>
    </lineage>
</organism>
<dbReference type="PROSITE" id="PS51257">
    <property type="entry name" value="PROKAR_LIPOPROTEIN"/>
    <property type="match status" value="1"/>
</dbReference>
<dbReference type="AlphaFoldDB" id="A0A8J4SND5"/>
<accession>A0A8J4SND5</accession>
<dbReference type="OrthoDB" id="6230050at2759"/>